<dbReference type="GO" id="GO:0016787">
    <property type="term" value="F:hydrolase activity"/>
    <property type="evidence" value="ECO:0007669"/>
    <property type="project" value="UniProtKB-KW"/>
</dbReference>
<evidence type="ECO:0000313" key="3">
    <source>
        <dbReference type="Proteomes" id="UP000321197"/>
    </source>
</evidence>
<accession>A0A511QZ23</accession>
<sequence>MSLTVHDAAVEVPGGQVFVRQWATGQPQKAPLVLLHDSLGSVELWREFPAALAQATGRTVWAYDRLGFGRSSPRTEPPSLGFILEEAQVYFPAVAAQLELDQYILFGHSVGGAMALCIAAHQPARCRAVIAESAQAFVEERTLEGIRAAQQGFQDPAQFARLTRWHSEKARWVLEAWTGVWLSPAFRGWTLEPCLSRVRCPVLAIHGDADEYGSVAFPQRIVAGVSGPARLELVQGCGHVPHREREPIVLGLVRDFLRALP</sequence>
<dbReference type="EMBL" id="BJXL01000016">
    <property type="protein sequence ID" value="GEM82634.1"/>
    <property type="molecule type" value="Genomic_DNA"/>
</dbReference>
<dbReference type="Proteomes" id="UP000321197">
    <property type="component" value="Unassembled WGS sequence"/>
</dbReference>
<dbReference type="Gene3D" id="3.40.50.1820">
    <property type="entry name" value="alpha/beta hydrolase"/>
    <property type="match status" value="1"/>
</dbReference>
<keyword evidence="2" id="KW-0378">Hydrolase</keyword>
<dbReference type="PANTHER" id="PTHR43689:SF8">
    <property type="entry name" value="ALPHA_BETA-HYDROLASES SUPERFAMILY PROTEIN"/>
    <property type="match status" value="1"/>
</dbReference>
<evidence type="ECO:0000313" key="2">
    <source>
        <dbReference type="EMBL" id="GEM82634.1"/>
    </source>
</evidence>
<dbReference type="AlphaFoldDB" id="A0A511QZ23"/>
<name>A0A511QZ23_9DEIN</name>
<proteinExistence type="predicted"/>
<feature type="domain" description="AB hydrolase-1" evidence="1">
    <location>
        <begin position="31"/>
        <end position="155"/>
    </location>
</feature>
<reference evidence="2 3" key="1">
    <citation type="submission" date="2019-07" db="EMBL/GenBank/DDBJ databases">
        <title>Whole genome shotgun sequence of Meiothermus hypogaeus NBRC 106114.</title>
        <authorList>
            <person name="Hosoyama A."/>
            <person name="Uohara A."/>
            <person name="Ohji S."/>
            <person name="Ichikawa N."/>
        </authorList>
    </citation>
    <scope>NUCLEOTIDE SEQUENCE [LARGE SCALE GENOMIC DNA]</scope>
    <source>
        <strain evidence="2 3">NBRC 106114</strain>
    </source>
</reference>
<protein>
    <submittedName>
        <fullName evidence="2">Hydrolase</fullName>
    </submittedName>
</protein>
<evidence type="ECO:0000259" key="1">
    <source>
        <dbReference type="Pfam" id="PF00561"/>
    </source>
</evidence>
<dbReference type="Pfam" id="PF00561">
    <property type="entry name" value="Abhydrolase_1"/>
    <property type="match status" value="1"/>
</dbReference>
<dbReference type="PANTHER" id="PTHR43689">
    <property type="entry name" value="HYDROLASE"/>
    <property type="match status" value="1"/>
</dbReference>
<dbReference type="InterPro" id="IPR029058">
    <property type="entry name" value="AB_hydrolase_fold"/>
</dbReference>
<dbReference type="OrthoDB" id="9805423at2"/>
<comment type="caution">
    <text evidence="2">The sequence shown here is derived from an EMBL/GenBank/DDBJ whole genome shotgun (WGS) entry which is preliminary data.</text>
</comment>
<organism evidence="2 3">
    <name type="scientific">Meiothermus hypogaeus NBRC 106114</name>
    <dbReference type="NCBI Taxonomy" id="1227553"/>
    <lineage>
        <taxon>Bacteria</taxon>
        <taxon>Thermotogati</taxon>
        <taxon>Deinococcota</taxon>
        <taxon>Deinococci</taxon>
        <taxon>Thermales</taxon>
        <taxon>Thermaceae</taxon>
        <taxon>Meiothermus</taxon>
    </lineage>
</organism>
<gene>
    <name evidence="2" type="ORF">MHY01S_08000</name>
</gene>
<dbReference type="SUPFAM" id="SSF53474">
    <property type="entry name" value="alpha/beta-Hydrolases"/>
    <property type="match status" value="1"/>
</dbReference>
<dbReference type="RefSeq" id="WP_119340974.1">
    <property type="nucleotide sequence ID" value="NZ_BJXL01000016.1"/>
</dbReference>
<dbReference type="InterPro" id="IPR000073">
    <property type="entry name" value="AB_hydrolase_1"/>
</dbReference>